<keyword evidence="4 14" id="KW-1003">Cell membrane</keyword>
<keyword evidence="8 14" id="KW-0350">Heme biosynthesis</keyword>
<dbReference type="InterPro" id="IPR044878">
    <property type="entry name" value="UbiA_sf"/>
</dbReference>
<dbReference type="Pfam" id="PF01040">
    <property type="entry name" value="UbiA"/>
    <property type="match status" value="1"/>
</dbReference>
<keyword evidence="5 14" id="KW-0808">Transferase</keyword>
<evidence type="ECO:0000256" key="6">
    <source>
        <dbReference type="ARBA" id="ARBA00022692"/>
    </source>
</evidence>
<dbReference type="InterPro" id="IPR030470">
    <property type="entry name" value="UbiA_prenylTrfase_CS"/>
</dbReference>
<feature type="transmembrane region" description="Helical" evidence="14">
    <location>
        <begin position="147"/>
        <end position="166"/>
    </location>
</feature>
<dbReference type="STRING" id="28084.Lche_0598"/>
<dbReference type="Proteomes" id="UP000054921">
    <property type="component" value="Unassembled WGS sequence"/>
</dbReference>
<comment type="caution">
    <text evidence="15">The sequence shown here is derived from an EMBL/GenBank/DDBJ whole genome shotgun (WGS) entry which is preliminary data.</text>
</comment>
<dbReference type="CDD" id="cd13957">
    <property type="entry name" value="PT_UbiA_Cox10"/>
    <property type="match status" value="1"/>
</dbReference>
<protein>
    <recommendedName>
        <fullName evidence="11 14">Protoheme IX farnesyltransferase</fullName>
        <ecNumber evidence="3 14">2.5.1.141</ecNumber>
    </recommendedName>
    <alternativeName>
        <fullName evidence="12 14">Heme B farnesyltransferase</fullName>
    </alternativeName>
    <alternativeName>
        <fullName evidence="10 14">Heme O synthase</fullName>
    </alternativeName>
</protein>
<comment type="pathway">
    <text evidence="2 14">Porphyrin-containing compound metabolism; heme O biosynthesis; heme O from protoheme: step 1/1.</text>
</comment>
<feature type="transmembrane region" description="Helical" evidence="14">
    <location>
        <begin position="26"/>
        <end position="46"/>
    </location>
</feature>
<feature type="transmembrane region" description="Helical" evidence="14">
    <location>
        <begin position="93"/>
        <end position="116"/>
    </location>
</feature>
<evidence type="ECO:0000256" key="14">
    <source>
        <dbReference type="HAMAP-Rule" id="MF_00154"/>
    </source>
</evidence>
<dbReference type="InterPro" id="IPR000537">
    <property type="entry name" value="UbiA_prenyltransferase"/>
</dbReference>
<evidence type="ECO:0000256" key="5">
    <source>
        <dbReference type="ARBA" id="ARBA00022679"/>
    </source>
</evidence>
<evidence type="ECO:0000256" key="8">
    <source>
        <dbReference type="ARBA" id="ARBA00023133"/>
    </source>
</evidence>
<dbReference type="NCBIfam" id="TIGR01473">
    <property type="entry name" value="cyoE_ctaB"/>
    <property type="match status" value="1"/>
</dbReference>
<dbReference type="Gene3D" id="1.10.357.140">
    <property type="entry name" value="UbiA prenyltransferase"/>
    <property type="match status" value="1"/>
</dbReference>
<feature type="transmembrane region" description="Helical" evidence="14">
    <location>
        <begin position="122"/>
        <end position="140"/>
    </location>
</feature>
<comment type="function">
    <text evidence="14">Converts heme B (protoheme IX) to heme O by substitution of the vinyl group on carbon 2 of heme B porphyrin ring with a hydroxyethyl farnesyl side group.</text>
</comment>
<feature type="transmembrane region" description="Helical" evidence="14">
    <location>
        <begin position="270"/>
        <end position="292"/>
    </location>
</feature>
<dbReference type="PROSITE" id="PS00943">
    <property type="entry name" value="UBIA"/>
    <property type="match status" value="1"/>
</dbReference>
<name>A0A0W0SFW7_9GAMM</name>
<evidence type="ECO:0000256" key="12">
    <source>
        <dbReference type="ARBA" id="ARBA00042475"/>
    </source>
</evidence>
<feature type="transmembrane region" description="Helical" evidence="14">
    <location>
        <begin position="172"/>
        <end position="195"/>
    </location>
</feature>
<dbReference type="GO" id="GO:0005886">
    <property type="term" value="C:plasma membrane"/>
    <property type="evidence" value="ECO:0007669"/>
    <property type="project" value="UniProtKB-SubCell"/>
</dbReference>
<feature type="transmembrane region" description="Helical" evidence="14">
    <location>
        <begin position="52"/>
        <end position="72"/>
    </location>
</feature>
<proteinExistence type="inferred from homology"/>
<dbReference type="AlphaFoldDB" id="A0A0W0SFW7"/>
<evidence type="ECO:0000256" key="13">
    <source>
        <dbReference type="ARBA" id="ARBA00047690"/>
    </source>
</evidence>
<reference evidence="15 16" key="1">
    <citation type="submission" date="2015-11" db="EMBL/GenBank/DDBJ databases">
        <title>Genomic analysis of 38 Legionella species identifies large and diverse effector repertoires.</title>
        <authorList>
            <person name="Burstein D."/>
            <person name="Amaro F."/>
            <person name="Zusman T."/>
            <person name="Lifshitz Z."/>
            <person name="Cohen O."/>
            <person name="Gilbert J.A."/>
            <person name="Pupko T."/>
            <person name="Shuman H.A."/>
            <person name="Segal G."/>
        </authorList>
    </citation>
    <scope>NUCLEOTIDE SEQUENCE [LARGE SCALE GENOMIC DNA]</scope>
    <source>
        <strain evidence="15 16">ORW</strain>
    </source>
</reference>
<dbReference type="PANTHER" id="PTHR43448">
    <property type="entry name" value="PROTOHEME IX FARNESYLTRANSFERASE, MITOCHONDRIAL"/>
    <property type="match status" value="1"/>
</dbReference>
<dbReference type="InterPro" id="IPR006369">
    <property type="entry name" value="Protohaem_IX_farnesylTrfase"/>
</dbReference>
<comment type="subcellular location">
    <subcellularLocation>
        <location evidence="1 14">Cell membrane</location>
        <topology evidence="1 14">Multi-pass membrane protein</topology>
    </subcellularLocation>
</comment>
<dbReference type="FunFam" id="1.10.357.140:FF:000001">
    <property type="entry name" value="Protoheme IX farnesyltransferase"/>
    <property type="match status" value="1"/>
</dbReference>
<evidence type="ECO:0000256" key="1">
    <source>
        <dbReference type="ARBA" id="ARBA00004651"/>
    </source>
</evidence>
<dbReference type="UniPathway" id="UPA00834">
    <property type="reaction ID" value="UER00712"/>
</dbReference>
<keyword evidence="6 14" id="KW-0812">Transmembrane</keyword>
<dbReference type="EC" id="2.5.1.141" evidence="3 14"/>
<evidence type="ECO:0000313" key="16">
    <source>
        <dbReference type="Proteomes" id="UP000054921"/>
    </source>
</evidence>
<organism evidence="15 16">
    <name type="scientific">Legionella cherrii</name>
    <dbReference type="NCBI Taxonomy" id="28084"/>
    <lineage>
        <taxon>Bacteria</taxon>
        <taxon>Pseudomonadati</taxon>
        <taxon>Pseudomonadota</taxon>
        <taxon>Gammaproteobacteria</taxon>
        <taxon>Legionellales</taxon>
        <taxon>Legionellaceae</taxon>
        <taxon>Legionella</taxon>
    </lineage>
</organism>
<evidence type="ECO:0000256" key="10">
    <source>
        <dbReference type="ARBA" id="ARBA00030253"/>
    </source>
</evidence>
<keyword evidence="9 14" id="KW-0472">Membrane</keyword>
<evidence type="ECO:0000256" key="4">
    <source>
        <dbReference type="ARBA" id="ARBA00022475"/>
    </source>
</evidence>
<sequence length="296" mass="32776">MMHVDHVVQPSSAAWRDYLELCKPRVVLLMLLTVVVGMYLAAPGWVSLSLLFSSLLGIGLCAGSAAAINHLVDKRIDAIMARTKKRPVASGQVSVRQALGFAVIMGTLGLTVLVVFVNQLTALLTFITLIGYAGVYTGYLKRATSQNIVIGGLAGAAPPLLGWTAVTNQLDPQALLLVLIIFIWTPPHFWALAIYRYEEYQHAQIPMLPVTHGIEFTKLSVYLYTILLLVVSMLPFVVGMSGLFYLIGSLVLGGRFLFWSHKLYRTDKPVVAMQTFRFSIVYLMLLFVFLLIDHYL</sequence>
<dbReference type="EMBL" id="LNXW01000009">
    <property type="protein sequence ID" value="KTC82334.1"/>
    <property type="molecule type" value="Genomic_DNA"/>
</dbReference>
<gene>
    <name evidence="14" type="primary">cyoE</name>
    <name evidence="15" type="ORF">Lche_0598</name>
</gene>
<dbReference type="GO" id="GO:0048034">
    <property type="term" value="P:heme O biosynthetic process"/>
    <property type="evidence" value="ECO:0007669"/>
    <property type="project" value="UniProtKB-UniRule"/>
</dbReference>
<dbReference type="PANTHER" id="PTHR43448:SF7">
    <property type="entry name" value="4-HYDROXYBENZOATE SOLANESYLTRANSFERASE"/>
    <property type="match status" value="1"/>
</dbReference>
<evidence type="ECO:0000256" key="2">
    <source>
        <dbReference type="ARBA" id="ARBA00004919"/>
    </source>
</evidence>
<comment type="similarity">
    <text evidence="14">Belongs to the UbiA prenyltransferase family. Protoheme IX farnesyltransferase subfamily.</text>
</comment>
<accession>A0A0W0SFW7</accession>
<dbReference type="NCBIfam" id="NF003349">
    <property type="entry name" value="PRK04375.1-2"/>
    <property type="match status" value="1"/>
</dbReference>
<dbReference type="HAMAP" id="MF_00154">
    <property type="entry name" value="CyoE_CtaB"/>
    <property type="match status" value="1"/>
</dbReference>
<evidence type="ECO:0000256" key="11">
    <source>
        <dbReference type="ARBA" id="ARBA00040810"/>
    </source>
</evidence>
<evidence type="ECO:0000256" key="3">
    <source>
        <dbReference type="ARBA" id="ARBA00012292"/>
    </source>
</evidence>
<comment type="miscellaneous">
    <text evidence="14">Carbon 2 of the heme B porphyrin ring is defined according to the Fischer nomenclature.</text>
</comment>
<evidence type="ECO:0000256" key="9">
    <source>
        <dbReference type="ARBA" id="ARBA00023136"/>
    </source>
</evidence>
<comment type="catalytic activity">
    <reaction evidence="13 14">
        <text>heme b + (2E,6E)-farnesyl diphosphate + H2O = Fe(II)-heme o + diphosphate</text>
        <dbReference type="Rhea" id="RHEA:28070"/>
        <dbReference type="ChEBI" id="CHEBI:15377"/>
        <dbReference type="ChEBI" id="CHEBI:33019"/>
        <dbReference type="ChEBI" id="CHEBI:60344"/>
        <dbReference type="ChEBI" id="CHEBI:60530"/>
        <dbReference type="ChEBI" id="CHEBI:175763"/>
        <dbReference type="EC" id="2.5.1.141"/>
    </reaction>
</comment>
<dbReference type="PATRIC" id="fig|28084.5.peg.645"/>
<keyword evidence="7 14" id="KW-1133">Transmembrane helix</keyword>
<evidence type="ECO:0000313" key="15">
    <source>
        <dbReference type="EMBL" id="KTC82334.1"/>
    </source>
</evidence>
<dbReference type="GO" id="GO:0008495">
    <property type="term" value="F:protoheme IX farnesyltransferase activity"/>
    <property type="evidence" value="ECO:0007669"/>
    <property type="project" value="UniProtKB-UniRule"/>
</dbReference>
<evidence type="ECO:0000256" key="7">
    <source>
        <dbReference type="ARBA" id="ARBA00022989"/>
    </source>
</evidence>